<proteinExistence type="predicted"/>
<accession>A0ABV1KG26</accession>
<organism evidence="2 3">
    <name type="scientific">Pseudonocardia nematodicida</name>
    <dbReference type="NCBI Taxonomy" id="1206997"/>
    <lineage>
        <taxon>Bacteria</taxon>
        <taxon>Bacillati</taxon>
        <taxon>Actinomycetota</taxon>
        <taxon>Actinomycetes</taxon>
        <taxon>Pseudonocardiales</taxon>
        <taxon>Pseudonocardiaceae</taxon>
        <taxon>Pseudonocardia</taxon>
    </lineage>
</organism>
<dbReference type="EMBL" id="JBEDNQ010000008">
    <property type="protein sequence ID" value="MEQ3552838.1"/>
    <property type="molecule type" value="Genomic_DNA"/>
</dbReference>
<gene>
    <name evidence="2" type="ORF">WIS52_20415</name>
</gene>
<reference evidence="2 3" key="1">
    <citation type="submission" date="2024-03" db="EMBL/GenBank/DDBJ databases">
        <title>Draft genome sequence of Pseudonocardia nematodicida JCM 31783.</title>
        <authorList>
            <person name="Butdee W."/>
            <person name="Duangmal K."/>
        </authorList>
    </citation>
    <scope>NUCLEOTIDE SEQUENCE [LARGE SCALE GENOMIC DNA]</scope>
    <source>
        <strain evidence="2 3">JCM 31783</strain>
    </source>
</reference>
<feature type="region of interest" description="Disordered" evidence="1">
    <location>
        <begin position="1"/>
        <end position="40"/>
    </location>
</feature>
<protein>
    <submittedName>
        <fullName evidence="2">Uncharacterized protein</fullName>
    </submittedName>
</protein>
<keyword evidence="3" id="KW-1185">Reference proteome</keyword>
<comment type="caution">
    <text evidence="2">The sequence shown here is derived from an EMBL/GenBank/DDBJ whole genome shotgun (WGS) entry which is preliminary data.</text>
</comment>
<name>A0ABV1KG26_9PSEU</name>
<dbReference type="Proteomes" id="UP001494902">
    <property type="component" value="Unassembled WGS sequence"/>
</dbReference>
<evidence type="ECO:0000313" key="3">
    <source>
        <dbReference type="Proteomes" id="UP001494902"/>
    </source>
</evidence>
<evidence type="ECO:0000313" key="2">
    <source>
        <dbReference type="EMBL" id="MEQ3552838.1"/>
    </source>
</evidence>
<feature type="compositionally biased region" description="Polar residues" evidence="1">
    <location>
        <begin position="1"/>
        <end position="17"/>
    </location>
</feature>
<sequence length="140" mass="14503">MSSSSPTPDQATPAPSRQRTESARPVMAGPTAGAPGDRSRCCDRCGQAPADPMQQILMSAVWLVAGPAGPIQACYCRACPPDAAITDLTCLRCGDGPLLAGELAADPHGQLPAPAQEWLLAAGWRLDGPLCPGCQPRQTR</sequence>
<evidence type="ECO:0000256" key="1">
    <source>
        <dbReference type="SAM" id="MobiDB-lite"/>
    </source>
</evidence>
<dbReference type="RefSeq" id="WP_349299903.1">
    <property type="nucleotide sequence ID" value="NZ_JBEDNQ010000008.1"/>
</dbReference>